<proteinExistence type="predicted"/>
<reference evidence="2 3" key="1">
    <citation type="journal article" date="2018" name="Microb. Genom.">
        <title>Expanding an expanded genome: long-read sequencing of Trypanosoma cruzi.</title>
        <authorList>
            <person name="Berna L."/>
            <person name="Rodriguez M."/>
            <person name="Chiribao M.L."/>
            <person name="Parodi-Talice A."/>
            <person name="Pita S."/>
            <person name="Rijo G."/>
            <person name="Alvarez-Valin F."/>
            <person name="Robello C."/>
        </authorList>
    </citation>
    <scope>NUCLEOTIDE SEQUENCE [LARGE SCALE GENOMIC DNA]</scope>
    <source>
        <strain evidence="2 3">TCC</strain>
    </source>
</reference>
<dbReference type="VEuPathDB" id="TriTrypDB:TcBrA4_0042580"/>
<dbReference type="Pfam" id="PF25493">
    <property type="entry name" value="Peripla_BP_A-cyclase"/>
    <property type="match status" value="1"/>
</dbReference>
<evidence type="ECO:0000313" key="2">
    <source>
        <dbReference type="EMBL" id="PWU91528.1"/>
    </source>
</evidence>
<sequence length="163" mass="17013">MCLSLTLEQQFFVLAEYLGNASGRLCARSDPQRGGCSYGGCAAAVAADVWRVAGVRDAAGWRRRAGGPPAGGGRCVCGGLSAGDAGAIARHVASHGGVRVFVVFLEFALLHAEFVAAFRDGAGADRVVLRRACRTGTTGVQRRTPPGSLLLLCRGRKTGRRCH</sequence>
<organism evidence="2 3">
    <name type="scientific">Trypanosoma cruzi</name>
    <dbReference type="NCBI Taxonomy" id="5693"/>
    <lineage>
        <taxon>Eukaryota</taxon>
        <taxon>Discoba</taxon>
        <taxon>Euglenozoa</taxon>
        <taxon>Kinetoplastea</taxon>
        <taxon>Metakinetoplastina</taxon>
        <taxon>Trypanosomatida</taxon>
        <taxon>Trypanosomatidae</taxon>
        <taxon>Trypanosoma</taxon>
        <taxon>Schizotrypanum</taxon>
    </lineage>
</organism>
<name>A0A2V2V8Y8_TRYCR</name>
<dbReference type="VEuPathDB" id="TriTrypDB:C3747_336g1"/>
<evidence type="ECO:0000313" key="3">
    <source>
        <dbReference type="Proteomes" id="UP000246078"/>
    </source>
</evidence>
<comment type="caution">
    <text evidence="2">The sequence shown here is derived from an EMBL/GenBank/DDBJ whole genome shotgun (WGS) entry which is preliminary data.</text>
</comment>
<dbReference type="VEuPathDB" id="TriTrypDB:TcCL_Unassigned01327"/>
<evidence type="ECO:0000259" key="1">
    <source>
        <dbReference type="Pfam" id="PF25493"/>
    </source>
</evidence>
<dbReference type="Proteomes" id="UP000246078">
    <property type="component" value="Unassembled WGS sequence"/>
</dbReference>
<dbReference type="VEuPathDB" id="TriTrypDB:TcG_01433"/>
<protein>
    <submittedName>
        <fullName evidence="2">Putative receptor-type adenylate cyclase</fullName>
    </submittedName>
</protein>
<accession>A0A2V2V8Y8</accession>
<dbReference type="InterPro" id="IPR057398">
    <property type="entry name" value="GRESAG4.1/3_peripasmic_2"/>
</dbReference>
<dbReference type="EMBL" id="PRFC01000336">
    <property type="protein sequence ID" value="PWU91528.1"/>
    <property type="molecule type" value="Genomic_DNA"/>
</dbReference>
<keyword evidence="2" id="KW-0675">Receptor</keyword>
<gene>
    <name evidence="2" type="ORF">C3747_336g1</name>
</gene>
<feature type="domain" description="Receptor-type adenylate cyclase GRESAG 4.1/3 periplasmic binding protein-like" evidence="1">
    <location>
        <begin position="76"/>
        <end position="128"/>
    </location>
</feature>
<dbReference type="AlphaFoldDB" id="A0A2V2V8Y8"/>